<keyword evidence="6 14" id="KW-0349">Heme</keyword>
<evidence type="ECO:0000256" key="1">
    <source>
        <dbReference type="ARBA" id="ARBA00004651"/>
    </source>
</evidence>
<keyword evidence="8 14" id="KW-0479">Metal-binding</keyword>
<dbReference type="UniPathway" id="UPA00251">
    <property type="reaction ID" value="UER00324"/>
</dbReference>
<dbReference type="GO" id="GO:0006782">
    <property type="term" value="P:protoporphyrinogen IX biosynthetic process"/>
    <property type="evidence" value="ECO:0007669"/>
    <property type="project" value="UniProtKB-UniRule"/>
</dbReference>
<feature type="transmembrane region" description="Helical" evidence="14">
    <location>
        <begin position="127"/>
        <end position="148"/>
    </location>
</feature>
<protein>
    <recommendedName>
        <fullName evidence="4 14">Protoporphyrinogen IX oxidase</fullName>
        <shortName evidence="14">PPO</shortName>
        <ecNumber evidence="14 15">1.3.99.-</ecNumber>
    </recommendedName>
</protein>
<feature type="binding site" description="axial binding residue" evidence="14">
    <location>
        <position position="10"/>
    </location>
    <ligand>
        <name>heme</name>
        <dbReference type="ChEBI" id="CHEBI:30413"/>
    </ligand>
    <ligandPart>
        <name>Fe</name>
        <dbReference type="ChEBI" id="CHEBI:18248"/>
    </ligandPart>
</feature>
<evidence type="ECO:0000256" key="2">
    <source>
        <dbReference type="ARBA" id="ARBA00005073"/>
    </source>
</evidence>
<evidence type="ECO:0000256" key="7">
    <source>
        <dbReference type="ARBA" id="ARBA00022692"/>
    </source>
</evidence>
<dbReference type="Proteomes" id="UP000236738">
    <property type="component" value="Unassembled WGS sequence"/>
</dbReference>
<feature type="binding site" description="axial binding residue" evidence="14">
    <location>
        <position position="91"/>
    </location>
    <ligand>
        <name>heme</name>
        <dbReference type="ChEBI" id="CHEBI:30413"/>
    </ligand>
    <ligandPart>
        <name>Fe</name>
        <dbReference type="ChEBI" id="CHEBI:18248"/>
    </ligandPart>
</feature>
<dbReference type="HAMAP" id="MF_02239">
    <property type="entry name" value="HemJ"/>
    <property type="match status" value="1"/>
</dbReference>
<dbReference type="PIRSF" id="PIRSF004638">
    <property type="entry name" value="UCP004638"/>
    <property type="match status" value="1"/>
</dbReference>
<evidence type="ECO:0000256" key="8">
    <source>
        <dbReference type="ARBA" id="ARBA00022723"/>
    </source>
</evidence>
<dbReference type="EC" id="1.3.99.-" evidence="14 15"/>
<dbReference type="RefSeq" id="WP_103914803.1">
    <property type="nucleotide sequence ID" value="NZ_FNUS01000008.1"/>
</dbReference>
<evidence type="ECO:0000256" key="6">
    <source>
        <dbReference type="ARBA" id="ARBA00022617"/>
    </source>
</evidence>
<comment type="subcellular location">
    <subcellularLocation>
        <location evidence="1 14">Cell membrane</location>
        <topology evidence="1 14">Multi-pass membrane protein</topology>
    </subcellularLocation>
</comment>
<reference evidence="17" key="1">
    <citation type="submission" date="2016-10" db="EMBL/GenBank/DDBJ databases">
        <authorList>
            <person name="Varghese N."/>
            <person name="Submissions S."/>
        </authorList>
    </citation>
    <scope>NUCLEOTIDE SEQUENCE [LARGE SCALE GENOMIC DNA]</scope>
    <source>
        <strain evidence="17">DSM 21580</strain>
    </source>
</reference>
<gene>
    <name evidence="16" type="ORF">SAMN05421847_2977</name>
</gene>
<feature type="transmembrane region" description="Helical" evidence="14">
    <location>
        <begin position="56"/>
        <end position="82"/>
    </location>
</feature>
<evidence type="ECO:0000256" key="10">
    <source>
        <dbReference type="ARBA" id="ARBA00023002"/>
    </source>
</evidence>
<evidence type="ECO:0000313" key="16">
    <source>
        <dbReference type="EMBL" id="SEG61506.1"/>
    </source>
</evidence>
<comment type="function">
    <text evidence="14 15">Catalyzes the oxidation of protoporphyrinogen IX to protoporphyrin IX.</text>
</comment>
<comment type="catalytic activity">
    <reaction evidence="13 14 15">
        <text>protoporphyrinogen IX + 3 A = protoporphyrin IX + 3 AH2</text>
        <dbReference type="Rhea" id="RHEA:62000"/>
        <dbReference type="ChEBI" id="CHEBI:13193"/>
        <dbReference type="ChEBI" id="CHEBI:17499"/>
        <dbReference type="ChEBI" id="CHEBI:57306"/>
        <dbReference type="ChEBI" id="CHEBI:57307"/>
    </reaction>
</comment>
<evidence type="ECO:0000256" key="13">
    <source>
        <dbReference type="ARBA" id="ARBA00048390"/>
    </source>
</evidence>
<evidence type="ECO:0000256" key="12">
    <source>
        <dbReference type="ARBA" id="ARBA00023136"/>
    </source>
</evidence>
<evidence type="ECO:0000256" key="4">
    <source>
        <dbReference type="ARBA" id="ARBA00017504"/>
    </source>
</evidence>
<evidence type="ECO:0000256" key="9">
    <source>
        <dbReference type="ARBA" id="ARBA00022989"/>
    </source>
</evidence>
<dbReference type="InterPro" id="IPR005265">
    <property type="entry name" value="HemJ-like"/>
</dbReference>
<dbReference type="GO" id="GO:0070818">
    <property type="term" value="F:protoporphyrinogen oxidase activity"/>
    <property type="evidence" value="ECO:0007669"/>
    <property type="project" value="UniProtKB-UniRule"/>
</dbReference>
<accession>A0A1H6BMS0</accession>
<keyword evidence="10 14" id="KW-0560">Oxidoreductase</keyword>
<proteinExistence type="inferred from homology"/>
<dbReference type="EMBL" id="FNUS01000008">
    <property type="protein sequence ID" value="SEG61506.1"/>
    <property type="molecule type" value="Genomic_DNA"/>
</dbReference>
<evidence type="ECO:0000256" key="15">
    <source>
        <dbReference type="PIRNR" id="PIRNR004638"/>
    </source>
</evidence>
<evidence type="ECO:0000256" key="11">
    <source>
        <dbReference type="ARBA" id="ARBA00023004"/>
    </source>
</evidence>
<evidence type="ECO:0000256" key="14">
    <source>
        <dbReference type="HAMAP-Rule" id="MF_02239"/>
    </source>
</evidence>
<dbReference type="GO" id="GO:0046872">
    <property type="term" value="F:metal ion binding"/>
    <property type="evidence" value="ECO:0007669"/>
    <property type="project" value="UniProtKB-UniRule"/>
</dbReference>
<feature type="transmembrane region" description="Helical" evidence="14">
    <location>
        <begin position="154"/>
        <end position="176"/>
    </location>
</feature>
<evidence type="ECO:0000313" key="17">
    <source>
        <dbReference type="Proteomes" id="UP000236738"/>
    </source>
</evidence>
<dbReference type="AlphaFoldDB" id="A0A1H6BMS0"/>
<keyword evidence="11 14" id="KW-0408">Iron</keyword>
<feature type="transmembrane region" description="Helical" evidence="14">
    <location>
        <begin position="6"/>
        <end position="25"/>
    </location>
</feature>
<keyword evidence="7 14" id="KW-0812">Transmembrane</keyword>
<comment type="cofactor">
    <cofactor evidence="14 15">
        <name>heme b</name>
        <dbReference type="ChEBI" id="CHEBI:60344"/>
    </cofactor>
    <text evidence="14 15">Binds 1 heme b (iron(II)-protoporphyrin IX) group per subunit.</text>
</comment>
<sequence length="181" mass="21735">MLYLIIKALHIIFMVSYFAGIFYLVRLFVYYKDTDSFTEEKKIILREQYLFMMRRLWNIITVPAFVIMTVCGIIMIFLNPYLLHAPWFHLKLTFLVGLFFYHYWAWKKILQIKLLAGKDLPISNLKLRQFNEIATFLLFLIVITVILKSTVIDYWWQLILGFFVLVFIITLTVKLVNKSKK</sequence>
<dbReference type="Pfam" id="PF03653">
    <property type="entry name" value="UPF0093"/>
    <property type="match status" value="1"/>
</dbReference>
<comment type="subunit">
    <text evidence="14">Homodimer.</text>
</comment>
<evidence type="ECO:0000256" key="5">
    <source>
        <dbReference type="ARBA" id="ARBA00022475"/>
    </source>
</evidence>
<dbReference type="OrthoDB" id="9800824at2"/>
<keyword evidence="5 14" id="KW-1003">Cell membrane</keyword>
<evidence type="ECO:0000256" key="3">
    <source>
        <dbReference type="ARBA" id="ARBA00006501"/>
    </source>
</evidence>
<dbReference type="GO" id="GO:0005886">
    <property type="term" value="C:plasma membrane"/>
    <property type="evidence" value="ECO:0007669"/>
    <property type="project" value="UniProtKB-SubCell"/>
</dbReference>
<dbReference type="PANTHER" id="PTHR40255">
    <property type="entry name" value="UPF0093 MEMBRANE PROTEIN SLR1790"/>
    <property type="match status" value="1"/>
</dbReference>
<feature type="transmembrane region" description="Helical" evidence="14">
    <location>
        <begin position="88"/>
        <end position="106"/>
    </location>
</feature>
<keyword evidence="12 14" id="KW-0472">Membrane</keyword>
<organism evidence="16 17">
    <name type="scientific">Halpernia humi</name>
    <dbReference type="NCBI Taxonomy" id="493375"/>
    <lineage>
        <taxon>Bacteria</taxon>
        <taxon>Pseudomonadati</taxon>
        <taxon>Bacteroidota</taxon>
        <taxon>Flavobacteriia</taxon>
        <taxon>Flavobacteriales</taxon>
        <taxon>Weeksellaceae</taxon>
        <taxon>Chryseobacterium group</taxon>
        <taxon>Halpernia</taxon>
    </lineage>
</organism>
<dbReference type="PANTHER" id="PTHR40255:SF1">
    <property type="entry name" value="PROTOPORPHYRINOGEN IX OXIDASE"/>
    <property type="match status" value="1"/>
</dbReference>
<keyword evidence="9 14" id="KW-1133">Transmembrane helix</keyword>
<comment type="pathway">
    <text evidence="2 14 15">Porphyrin-containing compound metabolism; protoporphyrin-IX biosynthesis; protoporphyrin-IX from protoporphyrinogen-IX: step 1/1.</text>
</comment>
<comment type="similarity">
    <text evidence="3 14 15">Belongs to the HemJ family.</text>
</comment>
<name>A0A1H6BMS0_9FLAO</name>
<keyword evidence="17" id="KW-1185">Reference proteome</keyword>